<dbReference type="PATRIC" id="fig|106634.4.peg.95"/>
<dbReference type="SUPFAM" id="SSF55729">
    <property type="entry name" value="Acyl-CoA N-acyltransferases (Nat)"/>
    <property type="match status" value="1"/>
</dbReference>
<dbReference type="AlphaFoldDB" id="A0A0G3G4Z0"/>
<evidence type="ECO:0000313" key="1">
    <source>
        <dbReference type="EMBL" id="AKJ93926.1"/>
    </source>
</evidence>
<gene>
    <name evidence="1" type="ORF">TVD_00460</name>
</gene>
<dbReference type="RefSeq" id="WP_018650642.1">
    <property type="nucleotide sequence ID" value="NZ_CP011367.1"/>
</dbReference>
<proteinExistence type="predicted"/>
<reference evidence="1 2" key="1">
    <citation type="submission" date="2015-04" db="EMBL/GenBank/DDBJ databases">
        <title>Complete Sequence for the Genome of the Thioalkalivibrio versutus D301.</title>
        <authorList>
            <person name="Mu T."/>
            <person name="Zhou J."/>
            <person name="Xu X."/>
        </authorList>
    </citation>
    <scope>NUCLEOTIDE SEQUENCE [LARGE SCALE GENOMIC DNA]</scope>
    <source>
        <strain evidence="1 2">D301</strain>
    </source>
</reference>
<keyword evidence="2" id="KW-1185">Reference proteome</keyword>
<protein>
    <submittedName>
        <fullName evidence="1">Uncharacterized protein</fullName>
    </submittedName>
</protein>
<dbReference type="EMBL" id="CP011367">
    <property type="protein sequence ID" value="AKJ93926.1"/>
    <property type="molecule type" value="Genomic_DNA"/>
</dbReference>
<dbReference type="Gene3D" id="3.40.630.30">
    <property type="match status" value="1"/>
</dbReference>
<dbReference type="STRING" id="106634.TVD_00460"/>
<dbReference type="Pfam" id="PF13480">
    <property type="entry name" value="Acetyltransf_6"/>
    <property type="match status" value="1"/>
</dbReference>
<evidence type="ECO:0000313" key="2">
    <source>
        <dbReference type="Proteomes" id="UP000064201"/>
    </source>
</evidence>
<dbReference type="InterPro" id="IPR038740">
    <property type="entry name" value="BioF2-like_GNAT_dom"/>
</dbReference>
<sequence>MNGAIAAPPESPALPLARQTVYLPFRFGYRTLAEPVRTMQVLQLPFTRIRAEHAEEILTAAPDEDCLIRSMPVEAPLPRVSRFRGRLRFVPRQYQRHFIDLTTGWDAYQGRFTAKTRASMRRKVRKLAEASGGAVDWRQYDTPEGIQEFHQLAREVSARTYQERLLDAGLPGGKAFVEQLVERAREGRVRGYLLFLQGQPIAYLYCPIDDGILRYAFLGYLQEHADLSPGTVLQWLVLEALFHEERFALFDFSPGEGAHKSLFGKDSRYCADVYLLRPSWRNRALVYSYLAVTDLSRLASDVLSRLQLKGRAKRRARAAAAG</sequence>
<accession>A0A0G3G4Z0</accession>
<name>A0A0G3G4Z0_9GAMM</name>
<dbReference type="KEGG" id="tvr:TVD_00460"/>
<dbReference type="OrthoDB" id="208468at2"/>
<organism evidence="1 2">
    <name type="scientific">Thioalkalivibrio versutus</name>
    <dbReference type="NCBI Taxonomy" id="106634"/>
    <lineage>
        <taxon>Bacteria</taxon>
        <taxon>Pseudomonadati</taxon>
        <taxon>Pseudomonadota</taxon>
        <taxon>Gammaproteobacteria</taxon>
        <taxon>Chromatiales</taxon>
        <taxon>Ectothiorhodospiraceae</taxon>
        <taxon>Thioalkalivibrio</taxon>
    </lineage>
</organism>
<dbReference type="Proteomes" id="UP000064201">
    <property type="component" value="Chromosome"/>
</dbReference>
<dbReference type="InterPro" id="IPR016181">
    <property type="entry name" value="Acyl_CoA_acyltransferase"/>
</dbReference>